<accession>A0A031LMD5</accession>
<dbReference type="SUPFAM" id="SSF50447">
    <property type="entry name" value="Translation proteins"/>
    <property type="match status" value="1"/>
</dbReference>
<evidence type="ECO:0000259" key="1">
    <source>
        <dbReference type="Pfam" id="PF05239"/>
    </source>
</evidence>
<protein>
    <submittedName>
        <fullName evidence="2">H/ACA RNA-protein complex protein Gar1</fullName>
    </submittedName>
</protein>
<reference evidence="2 3" key="1">
    <citation type="submission" date="2014-03" db="EMBL/GenBank/DDBJ databases">
        <title>Draft genome sequence of the novel thermoacidophilic archaea Acidianus copahuensis ALE1 strain, isolated from Copahue volcanic area in Neuquen Argentina.</title>
        <authorList>
            <person name="Urbieta M.S."/>
            <person name="Rascovan N."/>
            <person name="Castro C."/>
            <person name="Revale S."/>
            <person name="Giaveno M.A."/>
            <person name="Vazquez M.P."/>
            <person name="Donati E.R."/>
        </authorList>
    </citation>
    <scope>NUCLEOTIDE SEQUENCE [LARGE SCALE GENOMIC DNA]</scope>
    <source>
        <strain evidence="2 3">ALE1</strain>
    </source>
</reference>
<dbReference type="STRING" id="1160895.CM19_05355"/>
<organism evidence="2 3">
    <name type="scientific">Candidatus Acidianus copahuensis</name>
    <dbReference type="NCBI Taxonomy" id="1160895"/>
    <lineage>
        <taxon>Archaea</taxon>
        <taxon>Thermoproteota</taxon>
        <taxon>Thermoprotei</taxon>
        <taxon>Sulfolobales</taxon>
        <taxon>Sulfolobaceae</taxon>
        <taxon>Acidianus</taxon>
    </lineage>
</organism>
<sequence length="94" mass="10917">MTKINTFYLGTFYKQVLEDKWLIKASRDVDYTRHDPIGRIVLDSKGNRVGKVIDVIGNVQNPYALVIPITPSPPKGELYVEFPQRSKKVRRDRR</sequence>
<dbReference type="InterPro" id="IPR027275">
    <property type="entry name" value="PRC-brl_dom"/>
</dbReference>
<evidence type="ECO:0000313" key="3">
    <source>
        <dbReference type="Proteomes" id="UP000024332"/>
    </source>
</evidence>
<proteinExistence type="predicted"/>
<dbReference type="RefSeq" id="WP_048099337.1">
    <property type="nucleotide sequence ID" value="NZ_JFZT01000039.1"/>
</dbReference>
<feature type="domain" description="PRC-barrel" evidence="1">
    <location>
        <begin position="31"/>
        <end position="82"/>
    </location>
</feature>
<gene>
    <name evidence="2" type="ORF">CM19_05355</name>
</gene>
<dbReference type="Pfam" id="PF05239">
    <property type="entry name" value="PRC"/>
    <property type="match status" value="1"/>
</dbReference>
<dbReference type="OrthoDB" id="60264at2157"/>
<dbReference type="AlphaFoldDB" id="A0A031LMD5"/>
<keyword evidence="3" id="KW-1185">Reference proteome</keyword>
<dbReference type="InterPro" id="IPR009000">
    <property type="entry name" value="Transl_B-barrel_sf"/>
</dbReference>
<dbReference type="Proteomes" id="UP000024332">
    <property type="component" value="Unassembled WGS sequence"/>
</dbReference>
<evidence type="ECO:0000313" key="2">
    <source>
        <dbReference type="EMBL" id="EZQ06803.1"/>
    </source>
</evidence>
<dbReference type="Gene3D" id="2.40.10.230">
    <property type="entry name" value="Probable tRNA pseudouridine synthase domain"/>
    <property type="match status" value="1"/>
</dbReference>
<comment type="caution">
    <text evidence="2">The sequence shown here is derived from an EMBL/GenBank/DDBJ whole genome shotgun (WGS) entry which is preliminary data.</text>
</comment>
<dbReference type="NCBIfam" id="NF009627">
    <property type="entry name" value="PRK13149.1-1"/>
    <property type="match status" value="1"/>
</dbReference>
<name>A0A031LMD5_9CREN</name>
<dbReference type="InterPro" id="IPR038664">
    <property type="entry name" value="Gar1/Naf1_Cbf5-bd_sf"/>
</dbReference>
<dbReference type="EMBL" id="JFZT01000039">
    <property type="protein sequence ID" value="EZQ06803.1"/>
    <property type="molecule type" value="Genomic_DNA"/>
</dbReference>